<sequence length="373" mass="43296">MQGPTNKELVELNWDELHDISTESLVELTPGSENSLKTKKMPPHTDIDAELAMKHDFVEQDDEKPTKASPREYKLILRNCIYLFYLHVAGLYGIYLLLVEAKWSTVLITSFFHLITLLGVTAGAHRYFSHKSYKATMPLQIILMLFHSFAYQKSLIGWVRNHRLHHKYSDTDADPHNASRGFFYSHIGWLMVEPHPEVLKKRKLLYMDDLYNNPVVMFQHRNASWLLHLLAFIIPTVTSWMWGESLWNSWFINTYRVMITSNLSFAGNSVNHLWGCKPYDKTMTAAQNIYFLFLTLGEGFHNFHHVFPWDYRSGEIGGDKVNIITQFIDICGKLGLAYDMKTASEDMVKSRMLRTGDGSDLWGYTDKEKIKNN</sequence>
<dbReference type="PANTHER" id="PTHR11351">
    <property type="entry name" value="ACYL-COA DESATURASE"/>
    <property type="match status" value="1"/>
</dbReference>
<name>A0A8S1BLH3_ARCPL</name>
<evidence type="ECO:0000256" key="3">
    <source>
        <dbReference type="ARBA" id="ARBA00022516"/>
    </source>
</evidence>
<evidence type="ECO:0000256" key="7">
    <source>
        <dbReference type="ARBA" id="ARBA00022989"/>
    </source>
</evidence>
<evidence type="ECO:0000256" key="12">
    <source>
        <dbReference type="ARBA" id="ARBA00023160"/>
    </source>
</evidence>
<evidence type="ECO:0000256" key="2">
    <source>
        <dbReference type="ARBA" id="ARBA00009295"/>
    </source>
</evidence>
<keyword evidence="7 14" id="KW-1133">Transmembrane helix</keyword>
<comment type="cofactor">
    <cofactor evidence="13">
        <name>Fe(2+)</name>
        <dbReference type="ChEBI" id="CHEBI:29033"/>
    </cofactor>
</comment>
<evidence type="ECO:0000256" key="10">
    <source>
        <dbReference type="ARBA" id="ARBA00023098"/>
    </source>
</evidence>
<dbReference type="InterPro" id="IPR015876">
    <property type="entry name" value="Acyl-CoA_DS"/>
</dbReference>
<dbReference type="GO" id="GO:0005506">
    <property type="term" value="F:iron ion binding"/>
    <property type="evidence" value="ECO:0007669"/>
    <property type="project" value="TreeGrafter"/>
</dbReference>
<evidence type="ECO:0000256" key="4">
    <source>
        <dbReference type="ARBA" id="ARBA00022692"/>
    </source>
</evidence>
<comment type="domain">
    <text evidence="13">The histidine box domains are involved in binding the catalytic metal ions.</text>
</comment>
<dbReference type="GO" id="GO:0004768">
    <property type="term" value="F:stearoyl-CoA 9-desaturase activity"/>
    <property type="evidence" value="ECO:0007669"/>
    <property type="project" value="TreeGrafter"/>
</dbReference>
<evidence type="ECO:0000256" key="1">
    <source>
        <dbReference type="ARBA" id="ARBA00004141"/>
    </source>
</evidence>
<evidence type="ECO:0000313" key="16">
    <source>
        <dbReference type="Proteomes" id="UP000494256"/>
    </source>
</evidence>
<keyword evidence="10" id="KW-0443">Lipid metabolism</keyword>
<keyword evidence="9" id="KW-0408">Iron</keyword>
<evidence type="ECO:0000256" key="14">
    <source>
        <dbReference type="SAM" id="Phobius"/>
    </source>
</evidence>
<dbReference type="GO" id="GO:0005789">
    <property type="term" value="C:endoplasmic reticulum membrane"/>
    <property type="evidence" value="ECO:0007669"/>
    <property type="project" value="TreeGrafter"/>
</dbReference>
<evidence type="ECO:0000256" key="11">
    <source>
        <dbReference type="ARBA" id="ARBA00023136"/>
    </source>
</evidence>
<keyword evidence="12 13" id="KW-0275">Fatty acid biosynthesis</keyword>
<evidence type="ECO:0000256" key="9">
    <source>
        <dbReference type="ARBA" id="ARBA00023004"/>
    </source>
</evidence>
<dbReference type="PRINTS" id="PR00075">
    <property type="entry name" value="FACDDSATRASE"/>
</dbReference>
<comment type="similarity">
    <text evidence="2 13">Belongs to the fatty acid desaturase type 1 family.</text>
</comment>
<dbReference type="Proteomes" id="UP000494256">
    <property type="component" value="Unassembled WGS sequence"/>
</dbReference>
<proteinExistence type="inferred from homology"/>
<comment type="subcellular location">
    <subcellularLocation>
        <location evidence="1">Membrane</location>
        <topology evidence="1">Multi-pass membrane protein</topology>
    </subcellularLocation>
</comment>
<evidence type="ECO:0000256" key="6">
    <source>
        <dbReference type="ARBA" id="ARBA00022832"/>
    </source>
</evidence>
<comment type="caution">
    <text evidence="15">The sequence shown here is derived from an EMBL/GenBank/DDBJ whole genome shotgun (WGS) entry which is preliminary data.</text>
</comment>
<accession>A0A8S1BLH3</accession>
<keyword evidence="5" id="KW-0479">Metal-binding</keyword>
<feature type="transmembrane region" description="Helical" evidence="14">
    <location>
        <begin position="104"/>
        <end position="124"/>
    </location>
</feature>
<dbReference type="InterPro" id="IPR001522">
    <property type="entry name" value="FADS-1_CS"/>
</dbReference>
<dbReference type="EMBL" id="CADEBD010000739">
    <property type="protein sequence ID" value="CAB3259422.1"/>
    <property type="molecule type" value="Genomic_DNA"/>
</dbReference>
<keyword evidence="4 13" id="KW-0812">Transmembrane</keyword>
<evidence type="ECO:0000256" key="5">
    <source>
        <dbReference type="ARBA" id="ARBA00022723"/>
    </source>
</evidence>
<dbReference type="OrthoDB" id="654211at2759"/>
<evidence type="ECO:0000256" key="8">
    <source>
        <dbReference type="ARBA" id="ARBA00023002"/>
    </source>
</evidence>
<keyword evidence="3 13" id="KW-0444">Lipid biosynthesis</keyword>
<keyword evidence="6" id="KW-0276">Fatty acid metabolism</keyword>
<protein>
    <submittedName>
        <fullName evidence="15">Uncharacterized protein</fullName>
    </submittedName>
</protein>
<feature type="transmembrane region" description="Helical" evidence="14">
    <location>
        <begin position="225"/>
        <end position="243"/>
    </location>
</feature>
<evidence type="ECO:0000313" key="15">
    <source>
        <dbReference type="EMBL" id="CAB3259422.1"/>
    </source>
</evidence>
<dbReference type="CDD" id="cd03505">
    <property type="entry name" value="Delta9-FADS-like"/>
    <property type="match status" value="1"/>
</dbReference>
<organism evidence="15 16">
    <name type="scientific">Arctia plantaginis</name>
    <name type="common">Wood tiger moth</name>
    <name type="synonym">Phalaena plantaginis</name>
    <dbReference type="NCBI Taxonomy" id="874455"/>
    <lineage>
        <taxon>Eukaryota</taxon>
        <taxon>Metazoa</taxon>
        <taxon>Ecdysozoa</taxon>
        <taxon>Arthropoda</taxon>
        <taxon>Hexapoda</taxon>
        <taxon>Insecta</taxon>
        <taxon>Pterygota</taxon>
        <taxon>Neoptera</taxon>
        <taxon>Endopterygota</taxon>
        <taxon>Lepidoptera</taxon>
        <taxon>Glossata</taxon>
        <taxon>Ditrysia</taxon>
        <taxon>Noctuoidea</taxon>
        <taxon>Erebidae</taxon>
        <taxon>Arctiinae</taxon>
        <taxon>Arctia</taxon>
    </lineage>
</organism>
<dbReference type="AlphaFoldDB" id="A0A8S1BLH3"/>
<dbReference type="PROSITE" id="PS00476">
    <property type="entry name" value="FATTY_ACID_DESATUR_1"/>
    <property type="match status" value="1"/>
</dbReference>
<reference evidence="15 16" key="1">
    <citation type="submission" date="2020-04" db="EMBL/GenBank/DDBJ databases">
        <authorList>
            <person name="Wallbank WR R."/>
            <person name="Pardo Diaz C."/>
            <person name="Kozak K."/>
            <person name="Martin S."/>
            <person name="Jiggins C."/>
            <person name="Moest M."/>
            <person name="Warren A I."/>
            <person name="Byers J.R.P. K."/>
            <person name="Montejo-Kovacevich G."/>
            <person name="Yen C E."/>
        </authorList>
    </citation>
    <scope>NUCLEOTIDE SEQUENCE [LARGE SCALE GENOMIC DNA]</scope>
</reference>
<keyword evidence="11 14" id="KW-0472">Membrane</keyword>
<feature type="transmembrane region" description="Helical" evidence="14">
    <location>
        <begin position="80"/>
        <end position="98"/>
    </location>
</feature>
<keyword evidence="8 13" id="KW-0560">Oxidoreductase</keyword>
<dbReference type="PANTHER" id="PTHR11351:SF31">
    <property type="entry name" value="DESATURASE 1, ISOFORM A-RELATED"/>
    <property type="match status" value="1"/>
</dbReference>
<evidence type="ECO:0000256" key="13">
    <source>
        <dbReference type="RuleBase" id="RU000581"/>
    </source>
</evidence>
<dbReference type="GO" id="GO:0006636">
    <property type="term" value="P:unsaturated fatty acid biosynthetic process"/>
    <property type="evidence" value="ECO:0007669"/>
    <property type="project" value="TreeGrafter"/>
</dbReference>
<gene>
    <name evidence="15" type="ORF">APLA_LOCUS16491</name>
</gene>